<protein>
    <recommendedName>
        <fullName evidence="6">PEP-CTERM protein-sorting domain-containing protein</fullName>
    </recommendedName>
</protein>
<feature type="chain" id="PRO_5002245206" description="PEP-CTERM protein-sorting domain-containing protein" evidence="1">
    <location>
        <begin position="26"/>
        <end position="252"/>
    </location>
</feature>
<feature type="domain" description="Ice-binding protein C-terminal" evidence="2">
    <location>
        <begin position="219"/>
        <end position="242"/>
    </location>
</feature>
<accession>A0A0D2JAS5</accession>
<evidence type="ECO:0000259" key="2">
    <source>
        <dbReference type="Pfam" id="PF07589"/>
    </source>
</evidence>
<evidence type="ECO:0000256" key="1">
    <source>
        <dbReference type="SAM" id="SignalP"/>
    </source>
</evidence>
<dbReference type="InParanoid" id="A0A0D2JAS5"/>
<evidence type="ECO:0008006" key="6">
    <source>
        <dbReference type="Google" id="ProtNLM"/>
    </source>
</evidence>
<dbReference type="RefSeq" id="WP_044350139.1">
    <property type="nucleotide sequence ID" value="NZ_AZAC01000023.1"/>
</dbReference>
<dbReference type="AlphaFoldDB" id="A0A0D2JAS5"/>
<dbReference type="STRING" id="1429043.X474_17100"/>
<comment type="caution">
    <text evidence="4">The sequence shown here is derived from an EMBL/GenBank/DDBJ whole genome shotgun (WGS) entry which is preliminary data.</text>
</comment>
<dbReference type="NCBIfam" id="TIGR02595">
    <property type="entry name" value="PEP_CTERM"/>
    <property type="match status" value="1"/>
</dbReference>
<feature type="signal peptide" evidence="1">
    <location>
        <begin position="1"/>
        <end position="25"/>
    </location>
</feature>
<gene>
    <name evidence="4" type="ORF">X474_17100</name>
</gene>
<evidence type="ECO:0000313" key="5">
    <source>
        <dbReference type="Proteomes" id="UP000032233"/>
    </source>
</evidence>
<proteinExistence type="predicted"/>
<dbReference type="EMBL" id="AZAC01000023">
    <property type="protein sequence ID" value="KIX12831.1"/>
    <property type="molecule type" value="Genomic_DNA"/>
</dbReference>
<dbReference type="InterPro" id="IPR013552">
    <property type="entry name" value="Thioester_dom"/>
</dbReference>
<keyword evidence="1" id="KW-0732">Signal</keyword>
<sequence length="252" mass="27110">MRRNIIVSIFATLALLVVTPLAAQAVQMDVAYTMGSNVSYNLNGTYDSGSTAQFDVTLKNYTSGGGDFNAIGYCVDLSNSIDTGTYNVGNLQTFGSFNQNQKEAAWLIHQFAPGLGNSTGNYSLSTTIAALQSAVWSIVYDTGSSRFDIGSGNFYLTYNTNYWIRQLAQSMLNALPTKYGGVIGLDSITWSANAKDVYKMDSESRAQELMLASKSVPSTVPEPGTMILFGSALFGAGVVRRRKNKKGKVAKA</sequence>
<evidence type="ECO:0000313" key="4">
    <source>
        <dbReference type="EMBL" id="KIX12831.1"/>
    </source>
</evidence>
<keyword evidence="5" id="KW-1185">Reference proteome</keyword>
<organism evidence="4 5">
    <name type="scientific">Dethiosulfatarculus sandiegensis</name>
    <dbReference type="NCBI Taxonomy" id="1429043"/>
    <lineage>
        <taxon>Bacteria</taxon>
        <taxon>Pseudomonadati</taxon>
        <taxon>Thermodesulfobacteriota</taxon>
        <taxon>Desulfarculia</taxon>
        <taxon>Desulfarculales</taxon>
        <taxon>Desulfarculaceae</taxon>
        <taxon>Dethiosulfatarculus</taxon>
    </lineage>
</organism>
<dbReference type="Proteomes" id="UP000032233">
    <property type="component" value="Unassembled WGS sequence"/>
</dbReference>
<evidence type="ECO:0000259" key="3">
    <source>
        <dbReference type="Pfam" id="PF08341"/>
    </source>
</evidence>
<reference evidence="4 5" key="1">
    <citation type="submission" date="2013-11" db="EMBL/GenBank/DDBJ databases">
        <title>Metagenomic analysis of a methanogenic consortium involved in long chain n-alkane degradation.</title>
        <authorList>
            <person name="Davidova I.A."/>
            <person name="Callaghan A.V."/>
            <person name="Wawrik B."/>
            <person name="Pruitt S."/>
            <person name="Marks C."/>
            <person name="Duncan K.E."/>
            <person name="Suflita J.M."/>
        </authorList>
    </citation>
    <scope>NUCLEOTIDE SEQUENCE [LARGE SCALE GENOMIC DNA]</scope>
    <source>
        <strain evidence="4 5">SPR</strain>
    </source>
</reference>
<name>A0A0D2JAS5_9BACT</name>
<dbReference type="Pfam" id="PF07589">
    <property type="entry name" value="PEP-CTERM"/>
    <property type="match status" value="1"/>
</dbReference>
<feature type="domain" description="Thioester" evidence="3">
    <location>
        <begin position="72"/>
        <end position="143"/>
    </location>
</feature>
<dbReference type="OrthoDB" id="9153853at2"/>
<dbReference type="InterPro" id="IPR013424">
    <property type="entry name" value="Ice-binding_C"/>
</dbReference>
<dbReference type="Pfam" id="PF08341">
    <property type="entry name" value="TED"/>
    <property type="match status" value="1"/>
</dbReference>